<sequence>MKPAGQQVRVRVLVWYCFVIRRVRAVFSLLAGRIFSSPRVSSIFRLEPGPAADNGFHFLIMRDCRLLIPICCCRSSDFRSVCRSKGRWMTRGGCMGLFEVPAPSGVAHGFG</sequence>
<dbReference type="AlphaFoldDB" id="A0A2M4DBT9"/>
<protein>
    <submittedName>
        <fullName evidence="1">Putative secreted protein</fullName>
    </submittedName>
</protein>
<name>A0A2M4DBT9_ANODA</name>
<evidence type="ECO:0000313" key="1">
    <source>
        <dbReference type="EMBL" id="MBW75015.1"/>
    </source>
</evidence>
<reference evidence="1" key="1">
    <citation type="submission" date="2018-01" db="EMBL/GenBank/DDBJ databases">
        <title>An insight into the sialome of Amazonian anophelines.</title>
        <authorList>
            <person name="Ribeiro J.M."/>
            <person name="Scarpassa V."/>
            <person name="Calvo E."/>
        </authorList>
    </citation>
    <scope>NUCLEOTIDE SEQUENCE</scope>
</reference>
<proteinExistence type="predicted"/>
<organism evidence="1">
    <name type="scientific">Anopheles darlingi</name>
    <name type="common">Mosquito</name>
    <dbReference type="NCBI Taxonomy" id="43151"/>
    <lineage>
        <taxon>Eukaryota</taxon>
        <taxon>Metazoa</taxon>
        <taxon>Ecdysozoa</taxon>
        <taxon>Arthropoda</taxon>
        <taxon>Hexapoda</taxon>
        <taxon>Insecta</taxon>
        <taxon>Pterygota</taxon>
        <taxon>Neoptera</taxon>
        <taxon>Endopterygota</taxon>
        <taxon>Diptera</taxon>
        <taxon>Nematocera</taxon>
        <taxon>Culicoidea</taxon>
        <taxon>Culicidae</taxon>
        <taxon>Anophelinae</taxon>
        <taxon>Anopheles</taxon>
    </lineage>
</organism>
<accession>A0A2M4DBT9</accession>
<dbReference type="EMBL" id="GGFL01010837">
    <property type="protein sequence ID" value="MBW75015.1"/>
    <property type="molecule type" value="Transcribed_RNA"/>
</dbReference>